<gene>
    <name evidence="2" type="ORF">FDK13_35245</name>
</gene>
<reference evidence="2 3" key="1">
    <citation type="submission" date="2019-05" db="EMBL/GenBank/DDBJ databases">
        <title>Dyadobacter AR-3-8 sp. nov., isolated from arctic soil.</title>
        <authorList>
            <person name="Chaudhary D.K."/>
        </authorList>
    </citation>
    <scope>NUCLEOTIDE SEQUENCE [LARGE SCALE GENOMIC DNA]</scope>
    <source>
        <strain evidence="2 3">AR-3-8</strain>
    </source>
</reference>
<proteinExistence type="predicted"/>
<name>A0A4U6CHY1_9BACT</name>
<organism evidence="2 3">
    <name type="scientific">Dyadobacter frigoris</name>
    <dbReference type="NCBI Taxonomy" id="2576211"/>
    <lineage>
        <taxon>Bacteria</taxon>
        <taxon>Pseudomonadati</taxon>
        <taxon>Bacteroidota</taxon>
        <taxon>Cytophagia</taxon>
        <taxon>Cytophagales</taxon>
        <taxon>Spirosomataceae</taxon>
        <taxon>Dyadobacter</taxon>
    </lineage>
</organism>
<dbReference type="Proteomes" id="UP000304900">
    <property type="component" value="Unassembled WGS sequence"/>
</dbReference>
<comment type="caution">
    <text evidence="2">The sequence shown here is derived from an EMBL/GenBank/DDBJ whole genome shotgun (WGS) entry which is preliminary data.</text>
</comment>
<sequence length="127" mass="14004">MKNSFKNIALAFAFVTSFAFAANAENKETKKASNFGTGVYINKGGKINVLVDKSDDNAATTILVKNEQGDVVYREVVAKGNQKFGRQLNVTDLEAGKYEIDVTSKNETQTKSFQLSDQKTERVLTIK</sequence>
<dbReference type="RefSeq" id="WP_137344684.1">
    <property type="nucleotide sequence ID" value="NZ_BSQH01000085.1"/>
</dbReference>
<dbReference type="EMBL" id="SZVO01000067">
    <property type="protein sequence ID" value="TKT83719.1"/>
    <property type="molecule type" value="Genomic_DNA"/>
</dbReference>
<evidence type="ECO:0000313" key="2">
    <source>
        <dbReference type="EMBL" id="TKT83719.1"/>
    </source>
</evidence>
<dbReference type="OrthoDB" id="883498at2"/>
<keyword evidence="3" id="KW-1185">Reference proteome</keyword>
<evidence type="ECO:0000256" key="1">
    <source>
        <dbReference type="SAM" id="SignalP"/>
    </source>
</evidence>
<dbReference type="Gene3D" id="2.60.40.3080">
    <property type="match status" value="1"/>
</dbReference>
<feature type="signal peptide" evidence="1">
    <location>
        <begin position="1"/>
        <end position="21"/>
    </location>
</feature>
<keyword evidence="1" id="KW-0732">Signal</keyword>
<accession>A0A4U6CHY1</accession>
<evidence type="ECO:0008006" key="4">
    <source>
        <dbReference type="Google" id="ProtNLM"/>
    </source>
</evidence>
<dbReference type="AlphaFoldDB" id="A0A4U6CHY1"/>
<feature type="chain" id="PRO_5020761940" description="T9SS type A sorting domain-containing protein" evidence="1">
    <location>
        <begin position="22"/>
        <end position="127"/>
    </location>
</feature>
<protein>
    <recommendedName>
        <fullName evidence="4">T9SS type A sorting domain-containing protein</fullName>
    </recommendedName>
</protein>
<evidence type="ECO:0000313" key="3">
    <source>
        <dbReference type="Proteomes" id="UP000304900"/>
    </source>
</evidence>